<feature type="transmembrane region" description="Helical" evidence="8">
    <location>
        <begin position="20"/>
        <end position="39"/>
    </location>
</feature>
<evidence type="ECO:0000256" key="5">
    <source>
        <dbReference type="ARBA" id="ARBA00022692"/>
    </source>
</evidence>
<dbReference type="AlphaFoldDB" id="A0A845QAH1"/>
<keyword evidence="5 8" id="KW-0812">Transmembrane</keyword>
<dbReference type="OrthoDB" id="369870at2"/>
<dbReference type="InterPro" id="IPR000620">
    <property type="entry name" value="EamA_dom"/>
</dbReference>
<feature type="transmembrane region" description="Helical" evidence="8">
    <location>
        <begin position="278"/>
        <end position="299"/>
    </location>
</feature>
<accession>A0A845QAH1</accession>
<dbReference type="NCBIfam" id="TIGR00688">
    <property type="entry name" value="rarD"/>
    <property type="match status" value="1"/>
</dbReference>
<keyword evidence="6 8" id="KW-1133">Transmembrane helix</keyword>
<feature type="transmembrane region" description="Helical" evidence="8">
    <location>
        <begin position="118"/>
        <end position="137"/>
    </location>
</feature>
<evidence type="ECO:0000313" key="10">
    <source>
        <dbReference type="EMBL" id="NBG95464.1"/>
    </source>
</evidence>
<keyword evidence="4" id="KW-1003">Cell membrane</keyword>
<evidence type="ECO:0000256" key="7">
    <source>
        <dbReference type="ARBA" id="ARBA00023136"/>
    </source>
</evidence>
<feature type="domain" description="EamA" evidence="9">
    <location>
        <begin position="21"/>
        <end position="153"/>
    </location>
</feature>
<dbReference type="InterPro" id="IPR004626">
    <property type="entry name" value="RarD"/>
</dbReference>
<feature type="transmembrane region" description="Helical" evidence="8">
    <location>
        <begin position="157"/>
        <end position="179"/>
    </location>
</feature>
<dbReference type="InterPro" id="IPR037185">
    <property type="entry name" value="EmrE-like"/>
</dbReference>
<keyword evidence="7 8" id="KW-0472">Membrane</keyword>
<comment type="similarity">
    <text evidence="2">Belongs to the EamA transporter family.</text>
</comment>
<dbReference type="PANTHER" id="PTHR22911">
    <property type="entry name" value="ACYL-MALONYL CONDENSING ENZYME-RELATED"/>
    <property type="match status" value="1"/>
</dbReference>
<feature type="transmembrane region" description="Helical" evidence="8">
    <location>
        <begin position="191"/>
        <end position="209"/>
    </location>
</feature>
<sequence length="302" mass="31967">MSGPDNRPAAGGEARQTVSGGVLLAGGAFALWGVLPLFYKALGHVPVLDVLAHRGIWALVFLAFIVTLTRRWAIVAGALTSPRVLGLLVVTGVLIGGNWGGFIYAVDAGRVLEASLGYFINPMMNVALGVVLLGEKLNGPQKAAIACAALGVLNQVILIGTVPWIALFLATSFAAYGYLRKTVSVESLDGLFVEMLVLAPLMIGYLVWAEGPALGFAGADAWTIMLLLLTGPFTAIPLLLFAAGARRIHLATLGILQFIAPSIMFLMAVFLFGEPFMLANALTFGLIWTGLAVFAWDAWRSR</sequence>
<organism evidence="10 11">
    <name type="scientific">Pyruvatibacter mobilis</name>
    <dbReference type="NCBI Taxonomy" id="1712261"/>
    <lineage>
        <taxon>Bacteria</taxon>
        <taxon>Pseudomonadati</taxon>
        <taxon>Pseudomonadota</taxon>
        <taxon>Alphaproteobacteria</taxon>
        <taxon>Hyphomicrobiales</taxon>
        <taxon>Parvibaculaceae</taxon>
        <taxon>Pyruvatibacter</taxon>
    </lineage>
</organism>
<dbReference type="GeneID" id="300655071"/>
<evidence type="ECO:0000313" key="11">
    <source>
        <dbReference type="Proteomes" id="UP000470384"/>
    </source>
</evidence>
<proteinExistence type="inferred from homology"/>
<evidence type="ECO:0000256" key="2">
    <source>
        <dbReference type="ARBA" id="ARBA00007362"/>
    </source>
</evidence>
<dbReference type="PANTHER" id="PTHR22911:SF137">
    <property type="entry name" value="SOLUTE CARRIER FAMILY 35 MEMBER G2-RELATED"/>
    <property type="match status" value="1"/>
</dbReference>
<reference evidence="10 11" key="1">
    <citation type="journal article" date="2016" name="Int. J. Syst. Evol. Microbiol.">
        <title>Pyruvatibacter mobilis gen. nov., sp. nov., a marine bacterium from the culture broth of Picochlorum sp. 122.</title>
        <authorList>
            <person name="Wang G."/>
            <person name="Tang M."/>
            <person name="Wu H."/>
            <person name="Dai S."/>
            <person name="Li T."/>
            <person name="Chen C."/>
            <person name="He H."/>
            <person name="Fan J."/>
            <person name="Xiang W."/>
            <person name="Li X."/>
        </authorList>
    </citation>
    <scope>NUCLEOTIDE SEQUENCE [LARGE SCALE GENOMIC DNA]</scope>
    <source>
        <strain evidence="10 11">GYP-11</strain>
    </source>
</reference>
<evidence type="ECO:0000259" key="9">
    <source>
        <dbReference type="Pfam" id="PF00892"/>
    </source>
</evidence>
<feature type="transmembrane region" description="Helical" evidence="8">
    <location>
        <begin position="84"/>
        <end position="106"/>
    </location>
</feature>
<dbReference type="RefSeq" id="WP_160587439.1">
    <property type="nucleotide sequence ID" value="NZ_BMHN01000001.1"/>
</dbReference>
<feature type="transmembrane region" description="Helical" evidence="8">
    <location>
        <begin position="51"/>
        <end position="72"/>
    </location>
</feature>
<dbReference type="Pfam" id="PF00892">
    <property type="entry name" value="EamA"/>
    <property type="match status" value="1"/>
</dbReference>
<evidence type="ECO:0000256" key="3">
    <source>
        <dbReference type="ARBA" id="ARBA00022448"/>
    </source>
</evidence>
<dbReference type="EMBL" id="WXYQ01000005">
    <property type="protein sequence ID" value="NBG95464.1"/>
    <property type="molecule type" value="Genomic_DNA"/>
</dbReference>
<comment type="subcellular location">
    <subcellularLocation>
        <location evidence="1">Cell membrane</location>
        <topology evidence="1">Multi-pass membrane protein</topology>
    </subcellularLocation>
</comment>
<keyword evidence="3" id="KW-0813">Transport</keyword>
<evidence type="ECO:0000256" key="6">
    <source>
        <dbReference type="ARBA" id="ARBA00022989"/>
    </source>
</evidence>
<evidence type="ECO:0000256" key="1">
    <source>
        <dbReference type="ARBA" id="ARBA00004651"/>
    </source>
</evidence>
<feature type="transmembrane region" description="Helical" evidence="8">
    <location>
        <begin position="221"/>
        <end position="243"/>
    </location>
</feature>
<name>A0A845QAH1_9HYPH</name>
<gene>
    <name evidence="10" type="primary">rarD</name>
    <name evidence="10" type="ORF">GTQ45_06930</name>
</gene>
<evidence type="ECO:0000256" key="8">
    <source>
        <dbReference type="SAM" id="Phobius"/>
    </source>
</evidence>
<dbReference type="SUPFAM" id="SSF103481">
    <property type="entry name" value="Multidrug resistance efflux transporter EmrE"/>
    <property type="match status" value="2"/>
</dbReference>
<dbReference type="GO" id="GO:0005886">
    <property type="term" value="C:plasma membrane"/>
    <property type="evidence" value="ECO:0007669"/>
    <property type="project" value="UniProtKB-SubCell"/>
</dbReference>
<keyword evidence="11" id="KW-1185">Reference proteome</keyword>
<dbReference type="Proteomes" id="UP000470384">
    <property type="component" value="Unassembled WGS sequence"/>
</dbReference>
<feature type="transmembrane region" description="Helical" evidence="8">
    <location>
        <begin position="250"/>
        <end position="272"/>
    </location>
</feature>
<protein>
    <submittedName>
        <fullName evidence="10">EamA family transporter RarD</fullName>
    </submittedName>
</protein>
<comment type="caution">
    <text evidence="10">The sequence shown here is derived from an EMBL/GenBank/DDBJ whole genome shotgun (WGS) entry which is preliminary data.</text>
</comment>
<evidence type="ECO:0000256" key="4">
    <source>
        <dbReference type="ARBA" id="ARBA00022475"/>
    </source>
</evidence>